<accession>A0ABX5PZN3</accession>
<gene>
    <name evidence="5" type="ORF">LX97_00263</name>
</gene>
<dbReference type="Gene3D" id="2.40.170.20">
    <property type="entry name" value="TonB-dependent receptor, beta-barrel domain"/>
    <property type="match status" value="1"/>
</dbReference>
<keyword evidence="6" id="KW-1185">Reference proteome</keyword>
<dbReference type="EMBL" id="QKZR01000001">
    <property type="protein sequence ID" value="PZX43263.1"/>
    <property type="molecule type" value="Genomic_DNA"/>
</dbReference>
<feature type="chain" id="PRO_5045579999" description="Integral outer membrane protein" evidence="4">
    <location>
        <begin position="23"/>
        <end position="578"/>
    </location>
</feature>
<sequence length="578" mass="63519">MNFYIKNIVIAAIALSATVALGQTPEEEEERLNGGTITVVKPYDPSISDAFKVKSNPTFSDTTKVKKKPVTYSIFSVPVASTFTPTKAGLSRLKPTQRAKYYKNYARLGLGNYINVLGELAMNFEVDRDSDVGVFFNHNSSQGGINDVVADDAFSDTSLDISFGKRSSDFNWGITAGARHQAANWYGAFENTPNPLTEDSDVSFNYLSYALGGKATFFDGVFKNVELNFTGTTSSNDASEIRFNALPQLGFDIMGTEVALGAEVDYLSGSFDTQGLLPAQEEYTYLKAGLSPAINLYGDNFKVKLGAQVNYLNNSEASESDVFVYPDIVASYILVEETLIPYATIGGGLDMNSLQQFASDNVFLAPAVNVIPTNRIVDAQLGFKGKLSESLGYRLFGGYKIEENRSFFIKDTGASFTVGDVQPYHSGNVFYTQYADLNTWNYGGSLSFDVNTAFNLTLNATGFNYDVYNGEADSFNNIPSHLPKFTIDLIGDYEINDQWNVGASFYFIDQRKAFRSGSGTETLDAVVDLNIDVNYKINPKLTAFLKGQNLTGGNYEYYLDYPVQDLQIMGGAVYKFDL</sequence>
<dbReference type="Proteomes" id="UP000248584">
    <property type="component" value="Unassembled WGS sequence"/>
</dbReference>
<name>A0ABX5PZN3_9FLAO</name>
<evidence type="ECO:0000256" key="3">
    <source>
        <dbReference type="ARBA" id="ARBA00023237"/>
    </source>
</evidence>
<comment type="subcellular location">
    <subcellularLocation>
        <location evidence="1">Cell outer membrane</location>
    </subcellularLocation>
</comment>
<keyword evidence="3" id="KW-0998">Cell outer membrane</keyword>
<evidence type="ECO:0000256" key="1">
    <source>
        <dbReference type="ARBA" id="ARBA00004442"/>
    </source>
</evidence>
<evidence type="ECO:0000256" key="4">
    <source>
        <dbReference type="SAM" id="SignalP"/>
    </source>
</evidence>
<proteinExistence type="predicted"/>
<protein>
    <recommendedName>
        <fullName evidence="7">Integral outer membrane protein</fullName>
    </recommendedName>
</protein>
<evidence type="ECO:0008006" key="7">
    <source>
        <dbReference type="Google" id="ProtNLM"/>
    </source>
</evidence>
<dbReference type="RefSeq" id="WP_015361068.1">
    <property type="nucleotide sequence ID" value="NZ_QKZR01000001.1"/>
</dbReference>
<keyword evidence="4" id="KW-0732">Signal</keyword>
<feature type="signal peptide" evidence="4">
    <location>
        <begin position="1"/>
        <end position="22"/>
    </location>
</feature>
<organism evidence="5 6">
    <name type="scientific">Nonlabens dokdonensis</name>
    <dbReference type="NCBI Taxonomy" id="328515"/>
    <lineage>
        <taxon>Bacteria</taxon>
        <taxon>Pseudomonadati</taxon>
        <taxon>Bacteroidota</taxon>
        <taxon>Flavobacteriia</taxon>
        <taxon>Flavobacteriales</taxon>
        <taxon>Flavobacteriaceae</taxon>
        <taxon>Nonlabens</taxon>
    </lineage>
</organism>
<evidence type="ECO:0000256" key="2">
    <source>
        <dbReference type="ARBA" id="ARBA00023136"/>
    </source>
</evidence>
<reference evidence="5 6" key="1">
    <citation type="submission" date="2018-06" db="EMBL/GenBank/DDBJ databases">
        <title>Genomic Encyclopedia of Archaeal and Bacterial Type Strains, Phase II (KMG-II): from individual species to whole genera.</title>
        <authorList>
            <person name="Goeker M."/>
        </authorList>
    </citation>
    <scope>NUCLEOTIDE SEQUENCE [LARGE SCALE GENOMIC DNA]</scope>
    <source>
        <strain evidence="5 6">DSM 17205</strain>
    </source>
</reference>
<dbReference type="InterPro" id="IPR036942">
    <property type="entry name" value="Beta-barrel_TonB_sf"/>
</dbReference>
<evidence type="ECO:0000313" key="5">
    <source>
        <dbReference type="EMBL" id="PZX43263.1"/>
    </source>
</evidence>
<dbReference type="SUPFAM" id="SSF56935">
    <property type="entry name" value="Porins"/>
    <property type="match status" value="1"/>
</dbReference>
<evidence type="ECO:0000313" key="6">
    <source>
        <dbReference type="Proteomes" id="UP000248584"/>
    </source>
</evidence>
<comment type="caution">
    <text evidence="5">The sequence shown here is derived from an EMBL/GenBank/DDBJ whole genome shotgun (WGS) entry which is preliminary data.</text>
</comment>
<keyword evidence="2" id="KW-0472">Membrane</keyword>